<comment type="caution">
    <text evidence="1">The sequence shown here is derived from an EMBL/GenBank/DDBJ whole genome shotgun (WGS) entry which is preliminary data.</text>
</comment>
<organism evidence="1">
    <name type="scientific">marine sediment metagenome</name>
    <dbReference type="NCBI Taxonomy" id="412755"/>
    <lineage>
        <taxon>unclassified sequences</taxon>
        <taxon>metagenomes</taxon>
        <taxon>ecological metagenomes</taxon>
    </lineage>
</organism>
<name>A0A0F9KUA0_9ZZZZ</name>
<proteinExistence type="predicted"/>
<dbReference type="EMBL" id="LAZR01007436">
    <property type="protein sequence ID" value="KKM85288.1"/>
    <property type="molecule type" value="Genomic_DNA"/>
</dbReference>
<evidence type="ECO:0000313" key="1">
    <source>
        <dbReference type="EMBL" id="KKM85288.1"/>
    </source>
</evidence>
<protein>
    <submittedName>
        <fullName evidence="1">Uncharacterized protein</fullName>
    </submittedName>
</protein>
<sequence length="70" mass="8531">MKWREIRKDPPKEDYIFCLACNCMSPDEESLQLSYCFDVKEFYTYLDEEQVTIEDLTHWMEMPTYADCQN</sequence>
<dbReference type="AlphaFoldDB" id="A0A0F9KUA0"/>
<reference evidence="1" key="1">
    <citation type="journal article" date="2015" name="Nature">
        <title>Complex archaea that bridge the gap between prokaryotes and eukaryotes.</title>
        <authorList>
            <person name="Spang A."/>
            <person name="Saw J.H."/>
            <person name="Jorgensen S.L."/>
            <person name="Zaremba-Niedzwiedzka K."/>
            <person name="Martijn J."/>
            <person name="Lind A.E."/>
            <person name="van Eijk R."/>
            <person name="Schleper C."/>
            <person name="Guy L."/>
            <person name="Ettema T.J."/>
        </authorList>
    </citation>
    <scope>NUCLEOTIDE SEQUENCE</scope>
</reference>
<accession>A0A0F9KUA0</accession>
<gene>
    <name evidence="1" type="ORF">LCGC14_1290590</name>
</gene>